<evidence type="ECO:0000256" key="1">
    <source>
        <dbReference type="SAM" id="Coils"/>
    </source>
</evidence>
<proteinExistence type="predicted"/>
<dbReference type="EMBL" id="LJZV01000012">
    <property type="protein sequence ID" value="KZD91887.1"/>
    <property type="molecule type" value="Genomic_DNA"/>
</dbReference>
<comment type="caution">
    <text evidence="2">The sequence shown here is derived from an EMBL/GenBank/DDBJ whole genome shotgun (WGS) entry which is preliminary data.</text>
</comment>
<organism evidence="2 4">
    <name type="scientific">Bacillus subtilis</name>
    <dbReference type="NCBI Taxonomy" id="1423"/>
    <lineage>
        <taxon>Bacteria</taxon>
        <taxon>Bacillati</taxon>
        <taxon>Bacillota</taxon>
        <taxon>Bacilli</taxon>
        <taxon>Bacillales</taxon>
        <taxon>Bacillaceae</taxon>
        <taxon>Bacillus</taxon>
    </lineage>
</organism>
<reference evidence="2 4" key="1">
    <citation type="submission" date="2015-09" db="EMBL/GenBank/DDBJ databases">
        <title>Spore heat resistance.</title>
        <authorList>
            <person name="Boekhorst J."/>
            <person name="Berendsen E.M."/>
            <person name="Wells-Bennik M.H."/>
            <person name="Kuipers O.P."/>
        </authorList>
    </citation>
    <scope>NUCLEOTIDE SEQUENCE [LARGE SCALE GENOMIC DNA]</scope>
    <source>
        <strain evidence="2 4">B4122</strain>
    </source>
</reference>
<dbReference type="Proteomes" id="UP000076442">
    <property type="component" value="Unassembled WGS sequence"/>
</dbReference>
<accession>A0AAP1H7I7</accession>
<keyword evidence="1" id="KW-0175">Coiled coil</keyword>
<dbReference type="EMBL" id="LJZV01000026">
    <property type="protein sequence ID" value="KZD88661.1"/>
    <property type="molecule type" value="Genomic_DNA"/>
</dbReference>
<dbReference type="RefSeq" id="WP_042976594.1">
    <property type="nucleotide sequence ID" value="NZ_JXHR01000026.1"/>
</dbReference>
<name>A0AAP1H7I7_BACIU</name>
<protein>
    <recommendedName>
        <fullName evidence="5">SIR2-like domain-containing protein</fullName>
    </recommendedName>
</protein>
<gene>
    <name evidence="3" type="ORF">B4122_2529</name>
    <name evidence="2" type="ORF">B4122_4086</name>
</gene>
<dbReference type="Pfam" id="PF13289">
    <property type="entry name" value="SIR2_2"/>
    <property type="match status" value="1"/>
</dbReference>
<feature type="coiled-coil region" evidence="1">
    <location>
        <begin position="539"/>
        <end position="566"/>
    </location>
</feature>
<dbReference type="AlphaFoldDB" id="A0AAP1H7I7"/>
<evidence type="ECO:0000313" key="4">
    <source>
        <dbReference type="Proteomes" id="UP000076442"/>
    </source>
</evidence>
<evidence type="ECO:0008006" key="5">
    <source>
        <dbReference type="Google" id="ProtNLM"/>
    </source>
</evidence>
<evidence type="ECO:0000313" key="3">
    <source>
        <dbReference type="EMBL" id="KZD91887.1"/>
    </source>
</evidence>
<sequence length="569" mass="66750">MENIDKYLISQIISGRVVPFIGAGFSRPFGYPGWVDLLKKVMQEIGIEDLNSEDINKADPLQLAQSFLDYYKEKNHDSVEDSLLQEIGIAEDQSSIRDKLNQYLSSSIKKEIDQRLERKFSKIVLDQIKKDISSINQTEINKLKLLGDLHFKQILTTNYDNVLEKEIFSNKGFKVLSLGNGDELNWDDSSHTIYKIHGDVTNENEIIFTHAQYYKFMHQFGYFRSKLYTLLSSNIILMMGYGFNDINIHQIYFQFIRDYDNDSSLGEKKFYMVLTQREKEKWKSYFPYYKRYLASYKINVIEVSTLPDFIAALSEKVRTAEASSDLSYLFKQEEENELFTTILLDVIENNKAIKLSDDRTLNVNILKALHKIYKGPYILNKRPFNKSIEGNILESKIASNMFDYTIKLVNSYGYLSDTQEFIEIVNDSLDFVNSTGDFYEINNRIIDFITLSSKLKQKKYSREDDLIVGENMNSMFTRCHPTEYLRSNPGGRTLKSRLHEISTYHIKCFLDYLESELEDEYLLSRLQNYWLDELIKVNQEEIKTNINELIEKNQTLLSEMRESRVKDKF</sequence>
<evidence type="ECO:0000313" key="2">
    <source>
        <dbReference type="EMBL" id="KZD88661.1"/>
    </source>
</evidence>